<proteinExistence type="predicted"/>
<keyword evidence="2" id="KW-1185">Reference proteome</keyword>
<protein>
    <submittedName>
        <fullName evidence="1">Uncharacterized protein</fullName>
    </submittedName>
</protein>
<sequence>MNTSASFQGSSSPFKFFNFDFTTPVSEKIPSLEDRFSDFVQPTQDADLLRQLSFIPGLQEILMIRQVHALEHATVWVLSESKSSYSPKGEPTNVQLDNELLGGLSTEQGFYLYGEVNISDLRRAVILARHRLTSGEWDLAVHPRCGTNLSVAMLLTAGLAVGVHLLLPFRPIEQLIGLGLAATTAAELAPDLGSMAQRYLTTAIPFNLTIENITRRSDVWGREAHFVKVGWQEYG</sequence>
<gene>
    <name evidence="1" type="ORF">H6G95_03250</name>
</gene>
<reference evidence="1 2" key="1">
    <citation type="journal article" date="2020" name="ISME J.">
        <title>Comparative genomics reveals insights into cyanobacterial evolution and habitat adaptation.</title>
        <authorList>
            <person name="Chen M.Y."/>
            <person name="Teng W.K."/>
            <person name="Zhao L."/>
            <person name="Hu C.X."/>
            <person name="Zhou Y.K."/>
            <person name="Han B.P."/>
            <person name="Song L.R."/>
            <person name="Shu W.S."/>
        </authorList>
    </citation>
    <scope>NUCLEOTIDE SEQUENCE [LARGE SCALE GENOMIC DNA]</scope>
    <source>
        <strain evidence="1 2">FACHB-391</strain>
    </source>
</reference>
<dbReference type="Pfam" id="PF19928">
    <property type="entry name" value="DUF6391"/>
    <property type="match status" value="1"/>
</dbReference>
<dbReference type="RefSeq" id="WP_190890952.1">
    <property type="nucleotide sequence ID" value="NZ_JACJTE010000002.1"/>
</dbReference>
<comment type="caution">
    <text evidence="1">The sequence shown here is derived from an EMBL/GenBank/DDBJ whole genome shotgun (WGS) entry which is preliminary data.</text>
</comment>
<dbReference type="Proteomes" id="UP000604661">
    <property type="component" value="Unassembled WGS sequence"/>
</dbReference>
<evidence type="ECO:0000313" key="1">
    <source>
        <dbReference type="EMBL" id="MBD2559649.1"/>
    </source>
</evidence>
<evidence type="ECO:0000313" key="2">
    <source>
        <dbReference type="Proteomes" id="UP000604661"/>
    </source>
</evidence>
<organism evidence="1 2">
    <name type="scientific">Nostoc linckia FACHB-391</name>
    <dbReference type="NCBI Taxonomy" id="2692906"/>
    <lineage>
        <taxon>Bacteria</taxon>
        <taxon>Bacillati</taxon>
        <taxon>Cyanobacteriota</taxon>
        <taxon>Cyanophyceae</taxon>
        <taxon>Nostocales</taxon>
        <taxon>Nostocaceae</taxon>
        <taxon>Nostoc</taxon>
    </lineage>
</organism>
<name>A0ABR8EPZ5_NOSLI</name>
<dbReference type="EMBL" id="JACJTE010000002">
    <property type="protein sequence ID" value="MBD2559649.1"/>
    <property type="molecule type" value="Genomic_DNA"/>
</dbReference>
<accession>A0ABR8EPZ5</accession>